<dbReference type="Proteomes" id="UP001140502">
    <property type="component" value="Unassembled WGS sequence"/>
</dbReference>
<protein>
    <submittedName>
        <fullName evidence="2">Uncharacterized protein</fullName>
    </submittedName>
</protein>
<keyword evidence="3" id="KW-1185">Reference proteome</keyword>
<gene>
    <name evidence="2" type="ORF">N0V84_000312</name>
</gene>
<reference evidence="2" key="1">
    <citation type="submission" date="2022-10" db="EMBL/GenBank/DDBJ databases">
        <title>Tapping the CABI collections for fungal endophytes: first genome assemblies for Collariella, Neodidymelliopsis, Ascochyta clinopodiicola, Didymella pomorum, Didymosphaeria variabile, Neocosmospora piperis and Neocucurbitaria cava.</title>
        <authorList>
            <person name="Hill R."/>
        </authorList>
    </citation>
    <scope>NUCLEOTIDE SEQUENCE</scope>
    <source>
        <strain evidence="2">IMI 366586</strain>
    </source>
</reference>
<dbReference type="OrthoDB" id="5048244at2759"/>
<evidence type="ECO:0000313" key="3">
    <source>
        <dbReference type="Proteomes" id="UP001140502"/>
    </source>
</evidence>
<keyword evidence="1" id="KW-0732">Signal</keyword>
<evidence type="ECO:0000256" key="1">
    <source>
        <dbReference type="SAM" id="SignalP"/>
    </source>
</evidence>
<sequence length="180" mass="20155">MHITKLVALVAALGASTISAGPSPKKTFKDFDEIGSLSTKVQRAIERMPVLGYDASSVHDLFSATNRLVNGISEINKVNAHVQAEDFDDQKKVDICRFVHRTRYIQGSLIKRLGDQAERISQFPLTPHIGNLVGIYDVEMFKFLDEVNSRLNNCSDDYKQRLEEAIKTARAQYTATEPKV</sequence>
<dbReference type="AlphaFoldDB" id="A0A9W8WNB8"/>
<feature type="chain" id="PRO_5040798475" evidence="1">
    <location>
        <begin position="21"/>
        <end position="180"/>
    </location>
</feature>
<comment type="caution">
    <text evidence="2">The sequence shown here is derived from an EMBL/GenBank/DDBJ whole genome shotgun (WGS) entry which is preliminary data.</text>
</comment>
<feature type="signal peptide" evidence="1">
    <location>
        <begin position="1"/>
        <end position="20"/>
    </location>
</feature>
<name>A0A9W8WNB8_9HYPO</name>
<accession>A0A9W8WNB8</accession>
<proteinExistence type="predicted"/>
<organism evidence="2 3">
    <name type="scientific">Fusarium piperis</name>
    <dbReference type="NCBI Taxonomy" id="1435070"/>
    <lineage>
        <taxon>Eukaryota</taxon>
        <taxon>Fungi</taxon>
        <taxon>Dikarya</taxon>
        <taxon>Ascomycota</taxon>
        <taxon>Pezizomycotina</taxon>
        <taxon>Sordariomycetes</taxon>
        <taxon>Hypocreomycetidae</taxon>
        <taxon>Hypocreales</taxon>
        <taxon>Nectriaceae</taxon>
        <taxon>Fusarium</taxon>
        <taxon>Fusarium solani species complex</taxon>
    </lineage>
</organism>
<dbReference type="EMBL" id="JAPEUR010000003">
    <property type="protein sequence ID" value="KAJ4329186.1"/>
    <property type="molecule type" value="Genomic_DNA"/>
</dbReference>
<evidence type="ECO:0000313" key="2">
    <source>
        <dbReference type="EMBL" id="KAJ4329186.1"/>
    </source>
</evidence>